<reference evidence="2" key="1">
    <citation type="journal article" date="2019" name="Int. J. Syst. Evol. Microbiol.">
        <title>The Global Catalogue of Microorganisms (GCM) 10K type strain sequencing project: providing services to taxonomists for standard genome sequencing and annotation.</title>
        <authorList>
            <consortium name="The Broad Institute Genomics Platform"/>
            <consortium name="The Broad Institute Genome Sequencing Center for Infectious Disease"/>
            <person name="Wu L."/>
            <person name="Ma J."/>
        </authorList>
    </citation>
    <scope>NUCLEOTIDE SEQUENCE [LARGE SCALE GENOMIC DNA]</scope>
    <source>
        <strain evidence="2">CCUG 48316</strain>
    </source>
</reference>
<gene>
    <name evidence="1" type="ORF">ACFQE0_25870</name>
</gene>
<dbReference type="RefSeq" id="WP_378974847.1">
    <property type="nucleotide sequence ID" value="NZ_JBHSWN010000001.1"/>
</dbReference>
<evidence type="ECO:0008006" key="3">
    <source>
        <dbReference type="Google" id="ProtNLM"/>
    </source>
</evidence>
<accession>A0ABW2BQF9</accession>
<dbReference type="Proteomes" id="UP001596292">
    <property type="component" value="Unassembled WGS sequence"/>
</dbReference>
<proteinExistence type="predicted"/>
<dbReference type="EMBL" id="JBHSWN010000001">
    <property type="protein sequence ID" value="MFC6792682.1"/>
    <property type="molecule type" value="Genomic_DNA"/>
</dbReference>
<name>A0ABW2BQF9_9HYPH</name>
<comment type="caution">
    <text evidence="1">The sequence shown here is derived from an EMBL/GenBank/DDBJ whole genome shotgun (WGS) entry which is preliminary data.</text>
</comment>
<protein>
    <recommendedName>
        <fullName evidence="3">DUF1440 domain-containing protein</fullName>
    </recommendedName>
</protein>
<sequence>MKSDPSHRIWVDITIGLSAGLIATLVTNLAQHPLKRITPERVHRHEKRVRPGESSSLVAGQKLCNAMDIDPSPSRHEMSGKAIHLATGMGWGPVYGLLRRYAGLRPIPAALASGTAMSLILDESLVPALGLSAPNHHYPIFTRLRGFAAHLVYGAAVAAASEGLCRLLEKPSVSWGRSPVRRASS</sequence>
<organism evidence="1 2">
    <name type="scientific">Methylobacterium komagatae</name>
    <dbReference type="NCBI Taxonomy" id="374425"/>
    <lineage>
        <taxon>Bacteria</taxon>
        <taxon>Pseudomonadati</taxon>
        <taxon>Pseudomonadota</taxon>
        <taxon>Alphaproteobacteria</taxon>
        <taxon>Hyphomicrobiales</taxon>
        <taxon>Methylobacteriaceae</taxon>
        <taxon>Methylobacterium</taxon>
    </lineage>
</organism>
<evidence type="ECO:0000313" key="2">
    <source>
        <dbReference type="Proteomes" id="UP001596292"/>
    </source>
</evidence>
<evidence type="ECO:0000313" key="1">
    <source>
        <dbReference type="EMBL" id="MFC6792682.1"/>
    </source>
</evidence>
<keyword evidence="2" id="KW-1185">Reference proteome</keyword>